<protein>
    <submittedName>
        <fullName evidence="2">Zf-RVT domain-containing protein</fullName>
    </submittedName>
</protein>
<reference evidence="2" key="1">
    <citation type="submission" date="2017-02" db="UniProtKB">
        <authorList>
            <consortium name="WormBaseParasite"/>
        </authorList>
    </citation>
    <scope>IDENTIFICATION</scope>
</reference>
<evidence type="ECO:0000313" key="1">
    <source>
        <dbReference type="Proteomes" id="UP000036681"/>
    </source>
</evidence>
<dbReference type="AlphaFoldDB" id="A0A0M3IAS6"/>
<evidence type="ECO:0000313" key="2">
    <source>
        <dbReference type="WBParaSite" id="ALUE_0001472201-mRNA-1"/>
    </source>
</evidence>
<sequence>MPSVFDFLPDVLLAVMGLLGFIRTGRFLDAFAAMAALLEEDVEELYAEVGLFIQERWQEDFAALDVHARGQQYFVCRLAHCRDSEREFETVAAWRKHIALARSHLEDAFCGNCGHHLIVPPEIEAANIKAFMTAHKKERCIGASKTTIQRRHAEVIRLEGLMRTTSHILVPG</sequence>
<organism evidence="1 2">
    <name type="scientific">Ascaris lumbricoides</name>
    <name type="common">Giant roundworm</name>
    <dbReference type="NCBI Taxonomy" id="6252"/>
    <lineage>
        <taxon>Eukaryota</taxon>
        <taxon>Metazoa</taxon>
        <taxon>Ecdysozoa</taxon>
        <taxon>Nematoda</taxon>
        <taxon>Chromadorea</taxon>
        <taxon>Rhabditida</taxon>
        <taxon>Spirurina</taxon>
        <taxon>Ascaridomorpha</taxon>
        <taxon>Ascaridoidea</taxon>
        <taxon>Ascarididae</taxon>
        <taxon>Ascaris</taxon>
    </lineage>
</organism>
<dbReference type="WBParaSite" id="ALUE_0001472201-mRNA-1">
    <property type="protein sequence ID" value="ALUE_0001472201-mRNA-1"/>
    <property type="gene ID" value="ALUE_0001472201"/>
</dbReference>
<accession>A0A0M3IAS6</accession>
<dbReference type="Proteomes" id="UP000036681">
    <property type="component" value="Unplaced"/>
</dbReference>
<keyword evidence="1" id="KW-1185">Reference proteome</keyword>
<name>A0A0M3IAS6_ASCLU</name>
<proteinExistence type="predicted"/>